<dbReference type="SUPFAM" id="SSF53448">
    <property type="entry name" value="Nucleotide-diphospho-sugar transferases"/>
    <property type="match status" value="1"/>
</dbReference>
<dbReference type="EC" id="2.4.1.-" evidence="13"/>
<dbReference type="Proteomes" id="UP000276133">
    <property type="component" value="Unassembled WGS sequence"/>
</dbReference>
<evidence type="ECO:0000256" key="4">
    <source>
        <dbReference type="ARBA" id="ARBA00022692"/>
    </source>
</evidence>
<accession>A0A3M7SBE9</accession>
<feature type="transmembrane region" description="Helical" evidence="13">
    <location>
        <begin position="12"/>
        <end position="31"/>
    </location>
</feature>
<dbReference type="GO" id="GO:0004653">
    <property type="term" value="F:polypeptide N-acetylgalactosaminyltransferase activity"/>
    <property type="evidence" value="ECO:0007669"/>
    <property type="project" value="TreeGrafter"/>
</dbReference>
<dbReference type="AlphaFoldDB" id="A0A3M7SBE9"/>
<dbReference type="Pfam" id="PF00535">
    <property type="entry name" value="Glycos_transf_2"/>
    <property type="match status" value="1"/>
</dbReference>
<comment type="cofactor">
    <cofactor evidence="1 13">
        <name>Mn(2+)</name>
        <dbReference type="ChEBI" id="CHEBI:29035"/>
    </cofactor>
</comment>
<dbReference type="PANTHER" id="PTHR11675:SF101">
    <property type="entry name" value="POLYPEPTIDE N-ACETYLGALACTOSAMINYLTRANSFERASE 5"/>
    <property type="match status" value="1"/>
</dbReference>
<evidence type="ECO:0000259" key="14">
    <source>
        <dbReference type="SMART" id="SM00458"/>
    </source>
</evidence>
<dbReference type="InterPro" id="IPR035992">
    <property type="entry name" value="Ricin_B-like_lectins"/>
</dbReference>
<evidence type="ECO:0000256" key="9">
    <source>
        <dbReference type="ARBA" id="ARBA00023136"/>
    </source>
</evidence>
<dbReference type="SMART" id="SM00458">
    <property type="entry name" value="RICIN"/>
    <property type="match status" value="1"/>
</dbReference>
<keyword evidence="4 13" id="KW-0812">Transmembrane</keyword>
<evidence type="ECO:0000256" key="11">
    <source>
        <dbReference type="ARBA" id="ARBA00023180"/>
    </source>
</evidence>
<evidence type="ECO:0000313" key="15">
    <source>
        <dbReference type="EMBL" id="RNA32860.1"/>
    </source>
</evidence>
<dbReference type="OrthoDB" id="330637at2759"/>
<dbReference type="InterPro" id="IPR000772">
    <property type="entry name" value="Ricin_B_lectin"/>
</dbReference>
<dbReference type="CDD" id="cd02510">
    <property type="entry name" value="pp-GalNAc-T"/>
    <property type="match status" value="1"/>
</dbReference>
<keyword evidence="12 13" id="KW-0464">Manganese</keyword>
<dbReference type="EMBL" id="REGN01001733">
    <property type="protein sequence ID" value="RNA32860.1"/>
    <property type="molecule type" value="Genomic_DNA"/>
</dbReference>
<dbReference type="CDD" id="cd23433">
    <property type="entry name" value="beta-trefoil_Ricin_GALNT1-like"/>
    <property type="match status" value="1"/>
</dbReference>
<dbReference type="SUPFAM" id="SSF50370">
    <property type="entry name" value="Ricin B-like lectins"/>
    <property type="match status" value="1"/>
</dbReference>
<gene>
    <name evidence="15" type="ORF">BpHYR1_049538</name>
</gene>
<comment type="subcellular location">
    <subcellularLocation>
        <location evidence="2 13">Golgi apparatus membrane</location>
        <topology evidence="2 13">Single-pass type II membrane protein</topology>
    </subcellularLocation>
</comment>
<evidence type="ECO:0000256" key="7">
    <source>
        <dbReference type="ARBA" id="ARBA00022989"/>
    </source>
</evidence>
<dbReference type="GO" id="GO:0000139">
    <property type="term" value="C:Golgi membrane"/>
    <property type="evidence" value="ECO:0007669"/>
    <property type="project" value="UniProtKB-SubCell"/>
</dbReference>
<protein>
    <recommendedName>
        <fullName evidence="13">Polypeptide N-acetylgalactosaminyltransferase</fullName>
        <ecNumber evidence="13">2.4.1.-</ecNumber>
    </recommendedName>
    <alternativeName>
        <fullName evidence="13">Protein-UDP acetylgalactosaminyltransferase</fullName>
    </alternativeName>
</protein>
<dbReference type="Gene3D" id="2.80.10.50">
    <property type="match status" value="1"/>
</dbReference>
<evidence type="ECO:0000256" key="1">
    <source>
        <dbReference type="ARBA" id="ARBA00001936"/>
    </source>
</evidence>
<dbReference type="InterPro" id="IPR001173">
    <property type="entry name" value="Glyco_trans_2-like"/>
</dbReference>
<dbReference type="Gene3D" id="3.90.550.10">
    <property type="entry name" value="Spore Coat Polysaccharide Biosynthesis Protein SpsA, Chain A"/>
    <property type="match status" value="1"/>
</dbReference>
<feature type="domain" description="Ricin B lectin" evidence="14">
    <location>
        <begin position="512"/>
        <end position="634"/>
    </location>
</feature>
<keyword evidence="6" id="KW-0735">Signal-anchor</keyword>
<evidence type="ECO:0000256" key="6">
    <source>
        <dbReference type="ARBA" id="ARBA00022968"/>
    </source>
</evidence>
<keyword evidence="13 15" id="KW-0328">Glycosyltransferase</keyword>
<dbReference type="PROSITE" id="PS50231">
    <property type="entry name" value="RICIN_B_LECTIN"/>
    <property type="match status" value="1"/>
</dbReference>
<keyword evidence="5 13" id="KW-0430">Lectin</keyword>
<comment type="caution">
    <text evidence="15">The sequence shown here is derived from an EMBL/GenBank/DDBJ whole genome shotgun (WGS) entry which is preliminary data.</text>
</comment>
<dbReference type="Pfam" id="PF00652">
    <property type="entry name" value="Ricin_B_lectin"/>
    <property type="match status" value="1"/>
</dbReference>
<keyword evidence="8 13" id="KW-0333">Golgi apparatus</keyword>
<keyword evidence="7 13" id="KW-1133">Transmembrane helix</keyword>
<dbReference type="GO" id="GO:0006493">
    <property type="term" value="P:protein O-linked glycosylation"/>
    <property type="evidence" value="ECO:0007669"/>
    <property type="project" value="TreeGrafter"/>
</dbReference>
<comment type="similarity">
    <text evidence="3 13">Belongs to the glycosyltransferase 2 family. GalNAc-T subfamily.</text>
</comment>
<name>A0A3M7SBE9_BRAPC</name>
<keyword evidence="9 13" id="KW-0472">Membrane</keyword>
<evidence type="ECO:0000313" key="16">
    <source>
        <dbReference type="Proteomes" id="UP000276133"/>
    </source>
</evidence>
<evidence type="ECO:0000256" key="8">
    <source>
        <dbReference type="ARBA" id="ARBA00023034"/>
    </source>
</evidence>
<proteinExistence type="inferred from homology"/>
<evidence type="ECO:0000256" key="13">
    <source>
        <dbReference type="RuleBase" id="RU361242"/>
    </source>
</evidence>
<evidence type="ECO:0000256" key="10">
    <source>
        <dbReference type="ARBA" id="ARBA00023157"/>
    </source>
</evidence>
<sequence length="642" mass="73395">MNTKTDQVEKSITKTIVLTSFIWLVVGAGFYHTLFSTRINVSVTDECQSRISTLEEELVKNRELYTKIVKLLPQQTVQENESFNKETTVNILPRIDSQPKSVEELLVKGPELETQKPEGDKSEWTVVDYSNEPTNPPEWPGENGRGVVIPEHLKEESKERFKENEFDIVASDLVALNRSIPDIRSESCKKRAYPVNLPTTSVVIVYHNEGNSTLLRGLTSICNKTPSKYLKEIILVDDASVDRDYLHAPLDQFVKTLPVPVKIIRNEVRMGLMRSRLRGANAASGDTLTFLDAHIECTSGWLQPLLFEIKKNRKAVVNPIIDVISYQNFGYSSGSEKTYGGFDAKFVFHWIPVPKREDLRRNNDESLPLRSPTMAGGLFVIERNFFYEIGAYDEGMDIWGAENIELSLRIWMCGGTLLILPCSHVGHVFRKKTPYKFPGGTNKVIFRNTRRVIEVWTDEYSKYFYNVMPDLLTVEAGNTSNRVELRKDLQCKSFRWYLDNIYPETHLPIYFYHLGSIKNEEYNFCLDVLKRKSGQDCGASSCHGKGGNQMFEYSFSKKLIGMGLCLESAAKGGVVTLNTCQESEVLQTWDYDEERQFLKSRGSGLCLTISELRNSVIMTMNCDPDNKSQRWSFYDPMKFKKK</sequence>
<dbReference type="InterPro" id="IPR045885">
    <property type="entry name" value="GalNAc-T"/>
</dbReference>
<keyword evidence="10 13" id="KW-1015">Disulfide bond</keyword>
<comment type="pathway">
    <text evidence="13">Protein modification; protein glycosylation.</text>
</comment>
<dbReference type="PANTHER" id="PTHR11675">
    <property type="entry name" value="N-ACETYLGALACTOSAMINYLTRANSFERASE"/>
    <property type="match status" value="1"/>
</dbReference>
<dbReference type="GO" id="GO:0030246">
    <property type="term" value="F:carbohydrate binding"/>
    <property type="evidence" value="ECO:0007669"/>
    <property type="project" value="UniProtKB-KW"/>
</dbReference>
<evidence type="ECO:0000256" key="2">
    <source>
        <dbReference type="ARBA" id="ARBA00004323"/>
    </source>
</evidence>
<dbReference type="InterPro" id="IPR029044">
    <property type="entry name" value="Nucleotide-diphossugar_trans"/>
</dbReference>
<evidence type="ECO:0000256" key="5">
    <source>
        <dbReference type="ARBA" id="ARBA00022734"/>
    </source>
</evidence>
<organism evidence="15 16">
    <name type="scientific">Brachionus plicatilis</name>
    <name type="common">Marine rotifer</name>
    <name type="synonym">Brachionus muelleri</name>
    <dbReference type="NCBI Taxonomy" id="10195"/>
    <lineage>
        <taxon>Eukaryota</taxon>
        <taxon>Metazoa</taxon>
        <taxon>Spiralia</taxon>
        <taxon>Gnathifera</taxon>
        <taxon>Rotifera</taxon>
        <taxon>Eurotatoria</taxon>
        <taxon>Monogononta</taxon>
        <taxon>Pseudotrocha</taxon>
        <taxon>Ploima</taxon>
        <taxon>Brachionidae</taxon>
        <taxon>Brachionus</taxon>
    </lineage>
</organism>
<keyword evidence="16" id="KW-1185">Reference proteome</keyword>
<keyword evidence="13 15" id="KW-0808">Transferase</keyword>
<dbReference type="FunFam" id="3.90.550.10:FF:000053">
    <property type="entry name" value="Polypeptide N-acetylgalactosaminyltransferase"/>
    <property type="match status" value="1"/>
</dbReference>
<evidence type="ECO:0000256" key="3">
    <source>
        <dbReference type="ARBA" id="ARBA00005680"/>
    </source>
</evidence>
<dbReference type="STRING" id="10195.A0A3M7SBE9"/>
<evidence type="ECO:0000256" key="12">
    <source>
        <dbReference type="ARBA" id="ARBA00023211"/>
    </source>
</evidence>
<keyword evidence="11" id="KW-0325">Glycoprotein</keyword>
<reference evidence="15 16" key="1">
    <citation type="journal article" date="2018" name="Sci. Rep.">
        <title>Genomic signatures of local adaptation to the degree of environmental predictability in rotifers.</title>
        <authorList>
            <person name="Franch-Gras L."/>
            <person name="Hahn C."/>
            <person name="Garcia-Roger E.M."/>
            <person name="Carmona M.J."/>
            <person name="Serra M."/>
            <person name="Gomez A."/>
        </authorList>
    </citation>
    <scope>NUCLEOTIDE SEQUENCE [LARGE SCALE GENOMIC DNA]</scope>
    <source>
        <strain evidence="15">HYR1</strain>
    </source>
</reference>
<dbReference type="UniPathway" id="UPA00378"/>